<feature type="signal peptide" evidence="1">
    <location>
        <begin position="1"/>
        <end position="22"/>
    </location>
</feature>
<dbReference type="RefSeq" id="WP_215240639.1">
    <property type="nucleotide sequence ID" value="NZ_CAJRAF010000002.1"/>
</dbReference>
<proteinExistence type="predicted"/>
<accession>A0A916N7E4</accession>
<reference evidence="2" key="1">
    <citation type="submission" date="2021-04" db="EMBL/GenBank/DDBJ databases">
        <authorList>
            <person name="Rodrigo-Torres L."/>
            <person name="Arahal R. D."/>
            <person name="Lucena T."/>
        </authorList>
    </citation>
    <scope>NUCLEOTIDE SEQUENCE</scope>
    <source>
        <strain evidence="2">CECT 9275</strain>
    </source>
</reference>
<dbReference type="Proteomes" id="UP000680038">
    <property type="component" value="Unassembled WGS sequence"/>
</dbReference>
<keyword evidence="3" id="KW-1185">Reference proteome</keyword>
<dbReference type="EMBL" id="CAJRAF010000002">
    <property type="protein sequence ID" value="CAG5008339.1"/>
    <property type="molecule type" value="Genomic_DNA"/>
</dbReference>
<evidence type="ECO:0000313" key="2">
    <source>
        <dbReference type="EMBL" id="CAG5008339.1"/>
    </source>
</evidence>
<gene>
    <name evidence="2" type="ORF">DYBT9275_04245</name>
</gene>
<evidence type="ECO:0000256" key="1">
    <source>
        <dbReference type="SAM" id="SignalP"/>
    </source>
</evidence>
<name>A0A916N7E4_9BACT</name>
<organism evidence="2 3">
    <name type="scientific">Dyadobacter helix</name>
    <dbReference type="NCBI Taxonomy" id="2822344"/>
    <lineage>
        <taxon>Bacteria</taxon>
        <taxon>Pseudomonadati</taxon>
        <taxon>Bacteroidota</taxon>
        <taxon>Cytophagia</taxon>
        <taxon>Cytophagales</taxon>
        <taxon>Spirosomataceae</taxon>
        <taxon>Dyadobacter</taxon>
    </lineage>
</organism>
<feature type="chain" id="PRO_5036995611" evidence="1">
    <location>
        <begin position="23"/>
        <end position="224"/>
    </location>
</feature>
<keyword evidence="1" id="KW-0732">Signal</keyword>
<sequence length="224" mass="25308">MKRLLLYIALPALLLNACKPMADKEPIYQFEKGFGDSKEHPSGRPFSWPEGIRLLDKPNSTEDCFYDSKKRNRFHGHSGGVQICLNLYNETNAPIQVKLPPGLMFEAKSLKVQNGFIVTWVTIEVPPREQYFATLYMVCANTDRSSPYNDEIEEQAIVTDHPALRELAELLKNKKCNFEDYGGKYLDPGALAATDLITLAAKNLIYGKPIRPEVMEGILAMPER</sequence>
<dbReference type="AlphaFoldDB" id="A0A916N7E4"/>
<protein>
    <submittedName>
        <fullName evidence="2">Uncharacterized protein</fullName>
    </submittedName>
</protein>
<evidence type="ECO:0000313" key="3">
    <source>
        <dbReference type="Proteomes" id="UP000680038"/>
    </source>
</evidence>
<comment type="caution">
    <text evidence="2">The sequence shown here is derived from an EMBL/GenBank/DDBJ whole genome shotgun (WGS) entry which is preliminary data.</text>
</comment>